<feature type="chain" id="PRO_5045882491" description="Secreted protein" evidence="1">
    <location>
        <begin position="38"/>
        <end position="180"/>
    </location>
</feature>
<dbReference type="RefSeq" id="WP_311580670.1">
    <property type="nucleotide sequence ID" value="NZ_JAVRFH010000047.1"/>
</dbReference>
<feature type="signal peptide" evidence="1">
    <location>
        <begin position="1"/>
        <end position="37"/>
    </location>
</feature>
<proteinExistence type="predicted"/>
<accession>A0ABU3B0P4</accession>
<protein>
    <recommendedName>
        <fullName evidence="4">Secreted protein</fullName>
    </recommendedName>
</protein>
<dbReference type="Proteomes" id="UP001180724">
    <property type="component" value="Unassembled WGS sequence"/>
</dbReference>
<evidence type="ECO:0008006" key="4">
    <source>
        <dbReference type="Google" id="ProtNLM"/>
    </source>
</evidence>
<evidence type="ECO:0000313" key="2">
    <source>
        <dbReference type="EMBL" id="MDT0614863.1"/>
    </source>
</evidence>
<sequence length="180" mass="19120">MKTHVDGAAKSRQKKTLIARTLGAAAVAGALAWTALAAGTQGGADSPAVAVADEAPGYAVEDFNYPQADKILEERGIVLKRGDGHITLAECGSGTGLLQVMARRNAETICFKTVGDSGWLTLEIPAVYIVKGNDYATQVEMTVGDEEKSFDIEKNTWTPVGESADEQGREHLLVEIRTSK</sequence>
<dbReference type="EMBL" id="JAVRFH010000047">
    <property type="protein sequence ID" value="MDT0614863.1"/>
    <property type="molecule type" value="Genomic_DNA"/>
</dbReference>
<evidence type="ECO:0000313" key="3">
    <source>
        <dbReference type="Proteomes" id="UP001180724"/>
    </source>
</evidence>
<comment type="caution">
    <text evidence="2">The sequence shown here is derived from an EMBL/GenBank/DDBJ whole genome shotgun (WGS) entry which is preliminary data.</text>
</comment>
<evidence type="ECO:0000256" key="1">
    <source>
        <dbReference type="SAM" id="SignalP"/>
    </source>
</evidence>
<name>A0ABU3B0P4_9ACTN</name>
<keyword evidence="3" id="KW-1185">Reference proteome</keyword>
<reference evidence="2" key="1">
    <citation type="submission" date="2024-05" db="EMBL/GenBank/DDBJ databases">
        <title>30 novel species of actinomycetes from the DSMZ collection.</title>
        <authorList>
            <person name="Nouioui I."/>
        </authorList>
    </citation>
    <scope>NUCLEOTIDE SEQUENCE</scope>
    <source>
        <strain evidence="2">DSM 40712</strain>
    </source>
</reference>
<organism evidence="2 3">
    <name type="scientific">Streptomyces lancefieldiae</name>
    <dbReference type="NCBI Taxonomy" id="3075520"/>
    <lineage>
        <taxon>Bacteria</taxon>
        <taxon>Bacillati</taxon>
        <taxon>Actinomycetota</taxon>
        <taxon>Actinomycetes</taxon>
        <taxon>Kitasatosporales</taxon>
        <taxon>Streptomycetaceae</taxon>
        <taxon>Streptomyces</taxon>
    </lineage>
</organism>
<gene>
    <name evidence="2" type="ORF">RM812_32340</name>
</gene>
<keyword evidence="1" id="KW-0732">Signal</keyword>